<dbReference type="AlphaFoldDB" id="A0A1V5ZK68"/>
<dbReference type="EMBL" id="MWDB01000037">
    <property type="protein sequence ID" value="OQB40633.1"/>
    <property type="molecule type" value="Genomic_DNA"/>
</dbReference>
<sequence>MYQDFSKDILEDFKNKNPVSLSSTVLINISPKHFTDDNIEKIKKFVLKYPDHKKIFFPADISFDKGFYSGLRKVIPDLVVYDWTKHSLLDTLKLFQSCDAGIGSRLHFLYPLKVFEKEFVSLSSSDKVSKFIK</sequence>
<proteinExistence type="predicted"/>
<accession>A0A1V5ZK68</accession>
<name>A0A1V5ZK68_9BACT</name>
<comment type="caution">
    <text evidence="1">The sequence shown here is derived from an EMBL/GenBank/DDBJ whole genome shotgun (WGS) entry which is preliminary data.</text>
</comment>
<protein>
    <recommendedName>
        <fullName evidence="2">Polysaccharide pyruvyl transferase domain-containing protein</fullName>
    </recommendedName>
</protein>
<evidence type="ECO:0008006" key="2">
    <source>
        <dbReference type="Google" id="ProtNLM"/>
    </source>
</evidence>
<gene>
    <name evidence="1" type="ORF">BWY04_01266</name>
</gene>
<organism evidence="1">
    <name type="scientific">candidate division CPR1 bacterium ADurb.Bin160</name>
    <dbReference type="NCBI Taxonomy" id="1852826"/>
    <lineage>
        <taxon>Bacteria</taxon>
        <taxon>candidate division CPR1</taxon>
    </lineage>
</organism>
<evidence type="ECO:0000313" key="1">
    <source>
        <dbReference type="EMBL" id="OQB40633.1"/>
    </source>
</evidence>
<dbReference type="Proteomes" id="UP000485621">
    <property type="component" value="Unassembled WGS sequence"/>
</dbReference>
<reference evidence="1" key="1">
    <citation type="submission" date="2017-02" db="EMBL/GenBank/DDBJ databases">
        <title>Delving into the versatile metabolic prowess of the omnipresent phylum Bacteroidetes.</title>
        <authorList>
            <person name="Nobu M.K."/>
            <person name="Mei R."/>
            <person name="Narihiro T."/>
            <person name="Kuroda K."/>
            <person name="Liu W.-T."/>
        </authorList>
    </citation>
    <scope>NUCLEOTIDE SEQUENCE</scope>
    <source>
        <strain evidence="1">ADurb.Bin160</strain>
    </source>
</reference>